<evidence type="ECO:0000313" key="1">
    <source>
        <dbReference type="EMBL" id="NKX54541.1"/>
    </source>
</evidence>
<proteinExistence type="predicted"/>
<protein>
    <submittedName>
        <fullName evidence="1">Uncharacterized protein</fullName>
    </submittedName>
</protein>
<comment type="caution">
    <text evidence="1">The sequence shown here is derived from an EMBL/GenBank/DDBJ whole genome shotgun (WGS) entry which is preliminary data.</text>
</comment>
<name>A0A7X6HCM2_9MICC</name>
<organism evidence="1 2">
    <name type="scientific">Arthrobacter mobilis</name>
    <dbReference type="NCBI Taxonomy" id="2724944"/>
    <lineage>
        <taxon>Bacteria</taxon>
        <taxon>Bacillati</taxon>
        <taxon>Actinomycetota</taxon>
        <taxon>Actinomycetes</taxon>
        <taxon>Micrococcales</taxon>
        <taxon>Micrococcaceae</taxon>
        <taxon>Arthrobacter</taxon>
    </lineage>
</organism>
<evidence type="ECO:0000313" key="2">
    <source>
        <dbReference type="Proteomes" id="UP000544090"/>
    </source>
</evidence>
<dbReference type="EMBL" id="JAAZSQ010000006">
    <property type="protein sequence ID" value="NKX54541.1"/>
    <property type="molecule type" value="Genomic_DNA"/>
</dbReference>
<accession>A0A7X6HCM2</accession>
<keyword evidence="2" id="KW-1185">Reference proteome</keyword>
<dbReference type="Proteomes" id="UP000544090">
    <property type="component" value="Unassembled WGS sequence"/>
</dbReference>
<dbReference type="AlphaFoldDB" id="A0A7X6HCM2"/>
<gene>
    <name evidence="1" type="ORF">HGG74_08310</name>
</gene>
<reference evidence="1 2" key="1">
    <citation type="submission" date="2020-04" db="EMBL/GenBank/DDBJ databases">
        <title>Arthrobacter sp. nov.</title>
        <authorList>
            <person name="Liu S."/>
        </authorList>
    </citation>
    <scope>NUCLEOTIDE SEQUENCE [LARGE SCALE GENOMIC DNA]</scope>
    <source>
        <strain evidence="1 2">E918</strain>
    </source>
</reference>
<sequence length="55" mass="6064">MELFLALAVITLVVARTIRAVTRDGLGHSPAERSHVDWAADSLPSRAYADLARFR</sequence>
<dbReference type="RefSeq" id="WP_168485888.1">
    <property type="nucleotide sequence ID" value="NZ_JAAZSQ010000006.1"/>
</dbReference>